<dbReference type="PANTHER" id="PTHR30204:SF97">
    <property type="entry name" value="MERR FAMILY REGULATORY PROTEIN"/>
    <property type="match status" value="1"/>
</dbReference>
<dbReference type="Gene3D" id="1.10.1660.10">
    <property type="match status" value="1"/>
</dbReference>
<evidence type="ECO:0000259" key="2">
    <source>
        <dbReference type="PROSITE" id="PS50937"/>
    </source>
</evidence>
<accession>A0ABT1I095</accession>
<feature type="domain" description="HTH merR-type" evidence="2">
    <location>
        <begin position="4"/>
        <end position="74"/>
    </location>
</feature>
<dbReference type="EMBL" id="JAMTCP010000037">
    <property type="protein sequence ID" value="MCP2261173.1"/>
    <property type="molecule type" value="Genomic_DNA"/>
</dbReference>
<dbReference type="SUPFAM" id="SSF55136">
    <property type="entry name" value="Probable bacterial effector-binding domain"/>
    <property type="match status" value="1"/>
</dbReference>
<comment type="caution">
    <text evidence="3">The sequence shown here is derived from an EMBL/GenBank/DDBJ whole genome shotgun (WGS) entry which is preliminary data.</text>
</comment>
<proteinExistence type="predicted"/>
<dbReference type="SUPFAM" id="SSF46955">
    <property type="entry name" value="Putative DNA-binding domain"/>
    <property type="match status" value="1"/>
</dbReference>
<dbReference type="InterPro" id="IPR000551">
    <property type="entry name" value="MerR-type_HTH_dom"/>
</dbReference>
<organism evidence="3 4">
    <name type="scientific">Streptoalloteichus tenebrarius (strain ATCC 17920 / DSM 40477 / JCM 4838 / CBS 697.72 / NBRC 16177 / NCIMB 11028 / NRRL B-12390 / A12253. 1 / ISP 5477)</name>
    <name type="common">Streptomyces tenebrarius</name>
    <dbReference type="NCBI Taxonomy" id="1933"/>
    <lineage>
        <taxon>Bacteria</taxon>
        <taxon>Bacillati</taxon>
        <taxon>Actinomycetota</taxon>
        <taxon>Actinomycetes</taxon>
        <taxon>Pseudonocardiales</taxon>
        <taxon>Pseudonocardiaceae</taxon>
        <taxon>Streptoalloteichus</taxon>
    </lineage>
</organism>
<sequence>MDELIGIGDLAARTGLSHKALRLYGARGLLVPAHVDPRGGARYYGPEQVERARRIALLRGIGMPLSEIGAVLALDGAEADEAVSAYWRRVEAEHSARSALVPYVRRVLSGQEDDTHVVRQRDVPEQKVAHVQRHVSADELPAFLREATEELFTHLTAAGARLSGPVFAIYHGTVSEDSPALVEVCAPTGDAVTPAGRVGVRFEPGHREAYVELTRSQAGYPAVVSAFDTVAAWLARHDLRPSASAREIYYPDWADAAATGRVVDVAWPFHRPATRHEDPPRAERA</sequence>
<dbReference type="InterPro" id="IPR009061">
    <property type="entry name" value="DNA-bd_dom_put_sf"/>
</dbReference>
<protein>
    <submittedName>
        <fullName evidence="3">DNA-binding transcriptional regulator, MerR family</fullName>
    </submittedName>
</protein>
<gene>
    <name evidence="3" type="ORF">LX15_004894</name>
</gene>
<dbReference type="RefSeq" id="WP_253672008.1">
    <property type="nucleotide sequence ID" value="NZ_JAMTCP010000037.1"/>
</dbReference>
<dbReference type="PROSITE" id="PS50937">
    <property type="entry name" value="HTH_MERR_2"/>
    <property type="match status" value="1"/>
</dbReference>
<dbReference type="InterPro" id="IPR011256">
    <property type="entry name" value="Reg_factor_effector_dom_sf"/>
</dbReference>
<dbReference type="Gene3D" id="3.20.80.10">
    <property type="entry name" value="Regulatory factor, effector binding domain"/>
    <property type="match status" value="1"/>
</dbReference>
<keyword evidence="1 3" id="KW-0238">DNA-binding</keyword>
<dbReference type="Pfam" id="PF13411">
    <property type="entry name" value="MerR_1"/>
    <property type="match status" value="1"/>
</dbReference>
<evidence type="ECO:0000313" key="4">
    <source>
        <dbReference type="Proteomes" id="UP001205311"/>
    </source>
</evidence>
<keyword evidence="4" id="KW-1185">Reference proteome</keyword>
<dbReference type="GO" id="GO:0003677">
    <property type="term" value="F:DNA binding"/>
    <property type="evidence" value="ECO:0007669"/>
    <property type="project" value="UniProtKB-KW"/>
</dbReference>
<evidence type="ECO:0000256" key="1">
    <source>
        <dbReference type="ARBA" id="ARBA00023125"/>
    </source>
</evidence>
<name>A0ABT1I095_STRSD</name>
<dbReference type="SMART" id="SM00422">
    <property type="entry name" value="HTH_MERR"/>
    <property type="match status" value="1"/>
</dbReference>
<dbReference type="InterPro" id="IPR047057">
    <property type="entry name" value="MerR_fam"/>
</dbReference>
<reference evidence="3 4" key="1">
    <citation type="submission" date="2022-06" db="EMBL/GenBank/DDBJ databases">
        <title>Genomic Encyclopedia of Archaeal and Bacterial Type Strains, Phase II (KMG-II): from individual species to whole genera.</title>
        <authorList>
            <person name="Goeker M."/>
        </authorList>
    </citation>
    <scope>NUCLEOTIDE SEQUENCE [LARGE SCALE GENOMIC DNA]</scope>
    <source>
        <strain evidence="3 4">DSM 40477</strain>
    </source>
</reference>
<evidence type="ECO:0000313" key="3">
    <source>
        <dbReference type="EMBL" id="MCP2261173.1"/>
    </source>
</evidence>
<dbReference type="PANTHER" id="PTHR30204">
    <property type="entry name" value="REDOX-CYCLING DRUG-SENSING TRANSCRIPTIONAL ACTIVATOR SOXR"/>
    <property type="match status" value="1"/>
</dbReference>
<dbReference type="Proteomes" id="UP001205311">
    <property type="component" value="Unassembled WGS sequence"/>
</dbReference>